<sequence>MNAMGFDIAVTDRVSPALVPHGFKLRVPPWILLFVLAICGLSESRPAGSVNGQNGQNKNQYRTGANTSIRCLKWGGWLEAWETQGQP</sequence>
<feature type="signal peptide" evidence="1">
    <location>
        <begin position="1"/>
        <end position="44"/>
    </location>
</feature>
<dbReference type="RefSeq" id="XP_024741614.1">
    <property type="nucleotide sequence ID" value="XM_024871025.1"/>
</dbReference>
<dbReference type="AlphaFoldDB" id="A0A2J6TNX5"/>
<proteinExistence type="predicted"/>
<name>A0A2J6TNX5_9HELO</name>
<protein>
    <submittedName>
        <fullName evidence="2">Uncharacterized protein</fullName>
    </submittedName>
</protein>
<dbReference type="GeneID" id="36579107"/>
<organism evidence="2 3">
    <name type="scientific">Hyaloscypha bicolor E</name>
    <dbReference type="NCBI Taxonomy" id="1095630"/>
    <lineage>
        <taxon>Eukaryota</taxon>
        <taxon>Fungi</taxon>
        <taxon>Dikarya</taxon>
        <taxon>Ascomycota</taxon>
        <taxon>Pezizomycotina</taxon>
        <taxon>Leotiomycetes</taxon>
        <taxon>Helotiales</taxon>
        <taxon>Hyaloscyphaceae</taxon>
        <taxon>Hyaloscypha</taxon>
        <taxon>Hyaloscypha bicolor</taxon>
    </lineage>
</organism>
<evidence type="ECO:0000256" key="1">
    <source>
        <dbReference type="SAM" id="SignalP"/>
    </source>
</evidence>
<feature type="chain" id="PRO_5014329656" evidence="1">
    <location>
        <begin position="45"/>
        <end position="87"/>
    </location>
</feature>
<dbReference type="InParanoid" id="A0A2J6TNX5"/>
<accession>A0A2J6TNX5</accession>
<dbReference type="Proteomes" id="UP000235371">
    <property type="component" value="Unassembled WGS sequence"/>
</dbReference>
<keyword evidence="1" id="KW-0732">Signal</keyword>
<keyword evidence="3" id="KW-1185">Reference proteome</keyword>
<evidence type="ECO:0000313" key="2">
    <source>
        <dbReference type="EMBL" id="PMD64710.1"/>
    </source>
</evidence>
<dbReference type="EMBL" id="KZ613747">
    <property type="protein sequence ID" value="PMD64710.1"/>
    <property type="molecule type" value="Genomic_DNA"/>
</dbReference>
<reference evidence="2 3" key="1">
    <citation type="submission" date="2016-04" db="EMBL/GenBank/DDBJ databases">
        <title>A degradative enzymes factory behind the ericoid mycorrhizal symbiosis.</title>
        <authorList>
            <consortium name="DOE Joint Genome Institute"/>
            <person name="Martino E."/>
            <person name="Morin E."/>
            <person name="Grelet G."/>
            <person name="Kuo A."/>
            <person name="Kohler A."/>
            <person name="Daghino S."/>
            <person name="Barry K."/>
            <person name="Choi C."/>
            <person name="Cichocki N."/>
            <person name="Clum A."/>
            <person name="Copeland A."/>
            <person name="Hainaut M."/>
            <person name="Haridas S."/>
            <person name="Labutti K."/>
            <person name="Lindquist E."/>
            <person name="Lipzen A."/>
            <person name="Khouja H.-R."/>
            <person name="Murat C."/>
            <person name="Ohm R."/>
            <person name="Olson A."/>
            <person name="Spatafora J."/>
            <person name="Veneault-Fourrey C."/>
            <person name="Henrissat B."/>
            <person name="Grigoriev I."/>
            <person name="Martin F."/>
            <person name="Perotto S."/>
        </authorList>
    </citation>
    <scope>NUCLEOTIDE SEQUENCE [LARGE SCALE GENOMIC DNA]</scope>
    <source>
        <strain evidence="2 3">E</strain>
    </source>
</reference>
<gene>
    <name evidence="2" type="ORF">K444DRAFT_204391</name>
</gene>
<evidence type="ECO:0000313" key="3">
    <source>
        <dbReference type="Proteomes" id="UP000235371"/>
    </source>
</evidence>